<dbReference type="EMBL" id="FQYO01000006">
    <property type="protein sequence ID" value="SHJ20303.1"/>
    <property type="molecule type" value="Genomic_DNA"/>
</dbReference>
<dbReference type="STRING" id="1447782.SAMN05444417_3176"/>
<sequence length="39" mass="3836">MISAELGMSTIGSLPALPVAHGPFAAPFLSFVAAGHVIG</sequence>
<dbReference type="Proteomes" id="UP000184292">
    <property type="component" value="Unassembled WGS sequence"/>
</dbReference>
<keyword evidence="2" id="KW-1185">Reference proteome</keyword>
<evidence type="ECO:0000313" key="1">
    <source>
        <dbReference type="EMBL" id="SHJ20303.1"/>
    </source>
</evidence>
<gene>
    <name evidence="1" type="ORF">SAMN05444417_3176</name>
</gene>
<accession>A0A1M6HDS6</accession>
<name>A0A1M6HDS6_9RHOB</name>
<evidence type="ECO:0000313" key="2">
    <source>
        <dbReference type="Proteomes" id="UP000184292"/>
    </source>
</evidence>
<protein>
    <submittedName>
        <fullName evidence="1">Uncharacterized protein</fullName>
    </submittedName>
</protein>
<proteinExistence type="predicted"/>
<dbReference type="AlphaFoldDB" id="A0A1M6HDS6"/>
<reference evidence="1 2" key="1">
    <citation type="submission" date="2016-11" db="EMBL/GenBank/DDBJ databases">
        <authorList>
            <person name="Jaros S."/>
            <person name="Januszkiewicz K."/>
            <person name="Wedrychowicz H."/>
        </authorList>
    </citation>
    <scope>NUCLEOTIDE SEQUENCE [LARGE SCALE GENOMIC DNA]</scope>
    <source>
        <strain evidence="1 2">DSM 100565</strain>
    </source>
</reference>
<organism evidence="1 2">
    <name type="scientific">Wenxinia saemankumensis</name>
    <dbReference type="NCBI Taxonomy" id="1447782"/>
    <lineage>
        <taxon>Bacteria</taxon>
        <taxon>Pseudomonadati</taxon>
        <taxon>Pseudomonadota</taxon>
        <taxon>Alphaproteobacteria</taxon>
        <taxon>Rhodobacterales</taxon>
        <taxon>Roseobacteraceae</taxon>
        <taxon>Wenxinia</taxon>
    </lineage>
</organism>